<feature type="domain" description="HTH cro/C1-type" evidence="1">
    <location>
        <begin position="65"/>
        <end position="119"/>
    </location>
</feature>
<name>A0A8J8FCZ1_9BACT</name>
<dbReference type="GO" id="GO:0001046">
    <property type="term" value="F:core promoter sequence-specific DNA binding"/>
    <property type="evidence" value="ECO:0007669"/>
    <property type="project" value="TreeGrafter"/>
</dbReference>
<dbReference type="Pfam" id="PF01381">
    <property type="entry name" value="HTH_3"/>
    <property type="match status" value="1"/>
</dbReference>
<dbReference type="Gene3D" id="1.10.260.40">
    <property type="entry name" value="lambda repressor-like DNA-binding domains"/>
    <property type="match status" value="1"/>
</dbReference>
<sequence>MAELKYTIIKNKTQYKAYCSILENLVLSGANNKAIKDEIDLLTLLIEKWDAAHNSLHEVDPVTLLRSFMEEQQLKATDLVELLGVSKGYVSEILNYKKGMSKEVIRKLAARFKVSHEAFNRVYALKTAITIPDNTQTVILRKKKLAMG</sequence>
<protein>
    <submittedName>
        <fullName evidence="2">Helix-turn-helix domain-containing protein</fullName>
    </submittedName>
</protein>
<dbReference type="PANTHER" id="PTHR40455">
    <property type="entry name" value="ANTITOXIN HIGA"/>
    <property type="match status" value="1"/>
</dbReference>
<dbReference type="InterPro" id="IPR001387">
    <property type="entry name" value="Cro/C1-type_HTH"/>
</dbReference>
<dbReference type="AlphaFoldDB" id="A0A8J8FCZ1"/>
<reference evidence="2" key="1">
    <citation type="submission" date="2019-10" db="EMBL/GenBank/DDBJ databases">
        <title>Draft genome sequence of Panacibacter sp. KCS-6.</title>
        <authorList>
            <person name="Yim K.J."/>
        </authorList>
    </citation>
    <scope>NUCLEOTIDE SEQUENCE</scope>
    <source>
        <strain evidence="2">KCS-6</strain>
    </source>
</reference>
<dbReference type="SMART" id="SM00530">
    <property type="entry name" value="HTH_XRE"/>
    <property type="match status" value="1"/>
</dbReference>
<dbReference type="RefSeq" id="WP_171606001.1">
    <property type="nucleotide sequence ID" value="NZ_WHPF01000001.1"/>
</dbReference>
<dbReference type="InterPro" id="IPR039060">
    <property type="entry name" value="Antitox_HigA"/>
</dbReference>
<comment type="caution">
    <text evidence="2">The sequence shown here is derived from an EMBL/GenBank/DDBJ whole genome shotgun (WGS) entry which is preliminary data.</text>
</comment>
<dbReference type="PANTHER" id="PTHR40455:SF1">
    <property type="entry name" value="ANTITOXIN HIGA"/>
    <property type="match status" value="1"/>
</dbReference>
<dbReference type="EMBL" id="WHPF01000001">
    <property type="protein sequence ID" value="NNV54089.1"/>
    <property type="molecule type" value="Genomic_DNA"/>
</dbReference>
<dbReference type="Proteomes" id="UP000598971">
    <property type="component" value="Unassembled WGS sequence"/>
</dbReference>
<dbReference type="CDD" id="cd00093">
    <property type="entry name" value="HTH_XRE"/>
    <property type="match status" value="1"/>
</dbReference>
<accession>A0A8J8FCZ1</accession>
<dbReference type="InterPro" id="IPR010982">
    <property type="entry name" value="Lambda_DNA-bd_dom_sf"/>
</dbReference>
<evidence type="ECO:0000313" key="2">
    <source>
        <dbReference type="EMBL" id="NNV54089.1"/>
    </source>
</evidence>
<keyword evidence="3" id="KW-1185">Reference proteome</keyword>
<evidence type="ECO:0000259" key="1">
    <source>
        <dbReference type="PROSITE" id="PS50943"/>
    </source>
</evidence>
<dbReference type="GO" id="GO:0006355">
    <property type="term" value="P:regulation of DNA-templated transcription"/>
    <property type="evidence" value="ECO:0007669"/>
    <property type="project" value="InterPro"/>
</dbReference>
<dbReference type="PROSITE" id="PS50943">
    <property type="entry name" value="HTH_CROC1"/>
    <property type="match status" value="1"/>
</dbReference>
<gene>
    <name evidence="2" type="ORF">GD597_01370</name>
</gene>
<dbReference type="SUPFAM" id="SSF47413">
    <property type="entry name" value="lambda repressor-like DNA-binding domains"/>
    <property type="match status" value="1"/>
</dbReference>
<proteinExistence type="predicted"/>
<organism evidence="2 3">
    <name type="scientific">Limnovirga soli</name>
    <dbReference type="NCBI Taxonomy" id="2656915"/>
    <lineage>
        <taxon>Bacteria</taxon>
        <taxon>Pseudomonadati</taxon>
        <taxon>Bacteroidota</taxon>
        <taxon>Chitinophagia</taxon>
        <taxon>Chitinophagales</taxon>
        <taxon>Chitinophagaceae</taxon>
        <taxon>Limnovirga</taxon>
    </lineage>
</organism>
<evidence type="ECO:0000313" key="3">
    <source>
        <dbReference type="Proteomes" id="UP000598971"/>
    </source>
</evidence>